<name>A0AA39HA95_9BILA</name>
<dbReference type="EMBL" id="JAUCMV010000004">
    <property type="protein sequence ID" value="KAK0400944.1"/>
    <property type="molecule type" value="Genomic_DNA"/>
</dbReference>
<accession>A0AA39HA95</accession>
<gene>
    <name evidence="2" type="ORF">QR680_015526</name>
</gene>
<evidence type="ECO:0008006" key="4">
    <source>
        <dbReference type="Google" id="ProtNLM"/>
    </source>
</evidence>
<keyword evidence="1" id="KW-0732">Signal</keyword>
<keyword evidence="3" id="KW-1185">Reference proteome</keyword>
<dbReference type="Gene3D" id="1.20.120.1100">
    <property type="match status" value="1"/>
</dbReference>
<comment type="caution">
    <text evidence="2">The sequence shown here is derived from an EMBL/GenBank/DDBJ whole genome shotgun (WGS) entry which is preliminary data.</text>
</comment>
<dbReference type="AlphaFoldDB" id="A0AA39HA95"/>
<proteinExistence type="predicted"/>
<reference evidence="2" key="1">
    <citation type="submission" date="2023-06" db="EMBL/GenBank/DDBJ databases">
        <title>Genomic analysis of the entomopathogenic nematode Steinernema hermaphroditum.</title>
        <authorList>
            <person name="Schwarz E.M."/>
            <person name="Heppert J.K."/>
            <person name="Baniya A."/>
            <person name="Schwartz H.T."/>
            <person name="Tan C.-H."/>
            <person name="Antoshechkin I."/>
            <person name="Sternberg P.W."/>
            <person name="Goodrich-Blair H."/>
            <person name="Dillman A.R."/>
        </authorList>
    </citation>
    <scope>NUCLEOTIDE SEQUENCE</scope>
    <source>
        <strain evidence="2">PS9179</strain>
        <tissue evidence="2">Whole animal</tissue>
    </source>
</reference>
<sequence>MLQIVAVCLLVFGALANASLTDLFVTALTATDALAFYDQVSQKDQEAYDEVVSSYMLLIRSGLPPDFELLTYLVQMKIPRIYDRLVGFKKNMDHREKFLPQAVKKFVKNRRTGVNSLYSHGVLNKRALVHSLRQTVTDINAMSTTEKASLFGFYPYMKIFTEGPITKEFVGNPDGAEKELLAELN</sequence>
<dbReference type="Proteomes" id="UP001175271">
    <property type="component" value="Unassembled WGS sequence"/>
</dbReference>
<feature type="chain" id="PRO_5041433015" description="Fatty-acid and retinol-binding protein 1" evidence="1">
    <location>
        <begin position="19"/>
        <end position="185"/>
    </location>
</feature>
<evidence type="ECO:0000313" key="3">
    <source>
        <dbReference type="Proteomes" id="UP001175271"/>
    </source>
</evidence>
<protein>
    <recommendedName>
        <fullName evidence="4">Fatty-acid and retinol-binding protein 1</fullName>
    </recommendedName>
</protein>
<evidence type="ECO:0000313" key="2">
    <source>
        <dbReference type="EMBL" id="KAK0400944.1"/>
    </source>
</evidence>
<organism evidence="2 3">
    <name type="scientific">Steinernema hermaphroditum</name>
    <dbReference type="NCBI Taxonomy" id="289476"/>
    <lineage>
        <taxon>Eukaryota</taxon>
        <taxon>Metazoa</taxon>
        <taxon>Ecdysozoa</taxon>
        <taxon>Nematoda</taxon>
        <taxon>Chromadorea</taxon>
        <taxon>Rhabditida</taxon>
        <taxon>Tylenchina</taxon>
        <taxon>Panagrolaimomorpha</taxon>
        <taxon>Strongyloidoidea</taxon>
        <taxon>Steinernematidae</taxon>
        <taxon>Steinernema</taxon>
    </lineage>
</organism>
<evidence type="ECO:0000256" key="1">
    <source>
        <dbReference type="SAM" id="SignalP"/>
    </source>
</evidence>
<feature type="signal peptide" evidence="1">
    <location>
        <begin position="1"/>
        <end position="18"/>
    </location>
</feature>